<accession>A0A9J5YAR6</accession>
<dbReference type="AlphaFoldDB" id="A0A9J5YAR6"/>
<organism evidence="1 2">
    <name type="scientific">Solanum commersonii</name>
    <name type="common">Commerson's wild potato</name>
    <name type="synonym">Commerson's nightshade</name>
    <dbReference type="NCBI Taxonomy" id="4109"/>
    <lineage>
        <taxon>Eukaryota</taxon>
        <taxon>Viridiplantae</taxon>
        <taxon>Streptophyta</taxon>
        <taxon>Embryophyta</taxon>
        <taxon>Tracheophyta</taxon>
        <taxon>Spermatophyta</taxon>
        <taxon>Magnoliopsida</taxon>
        <taxon>eudicotyledons</taxon>
        <taxon>Gunneridae</taxon>
        <taxon>Pentapetalae</taxon>
        <taxon>asterids</taxon>
        <taxon>lamiids</taxon>
        <taxon>Solanales</taxon>
        <taxon>Solanaceae</taxon>
        <taxon>Solanoideae</taxon>
        <taxon>Solaneae</taxon>
        <taxon>Solanum</taxon>
    </lineage>
</organism>
<gene>
    <name evidence="1" type="ORF">H5410_037628</name>
</gene>
<protein>
    <submittedName>
        <fullName evidence="1">Uncharacterized protein</fullName>
    </submittedName>
</protein>
<dbReference type="Proteomes" id="UP000824120">
    <property type="component" value="Chromosome 7"/>
</dbReference>
<comment type="caution">
    <text evidence="1">The sequence shown here is derived from an EMBL/GenBank/DDBJ whole genome shotgun (WGS) entry which is preliminary data.</text>
</comment>
<proteinExistence type="predicted"/>
<sequence>MERVVNPRMVPQSIPYLAYTIIHHTLMPIAPTMRTIIGNRRQSMVDDGICEAGYRLWYGRLFIGKSALEDTTLTTHGEEVAQKERNKSTNVNYLTNRCPTQCMIQQIHRITVGVQTTQDLHILQRNRDLTEE</sequence>
<dbReference type="EMBL" id="JACXVP010000007">
    <property type="protein sequence ID" value="KAG5596396.1"/>
    <property type="molecule type" value="Genomic_DNA"/>
</dbReference>
<name>A0A9J5YAR6_SOLCO</name>
<evidence type="ECO:0000313" key="1">
    <source>
        <dbReference type="EMBL" id="KAG5596396.1"/>
    </source>
</evidence>
<keyword evidence="2" id="KW-1185">Reference proteome</keyword>
<evidence type="ECO:0000313" key="2">
    <source>
        <dbReference type="Proteomes" id="UP000824120"/>
    </source>
</evidence>
<reference evidence="1 2" key="1">
    <citation type="submission" date="2020-09" db="EMBL/GenBank/DDBJ databases">
        <title>De no assembly of potato wild relative species, Solanum commersonii.</title>
        <authorList>
            <person name="Cho K."/>
        </authorList>
    </citation>
    <scope>NUCLEOTIDE SEQUENCE [LARGE SCALE GENOMIC DNA]</scope>
    <source>
        <strain evidence="1">LZ3.2</strain>
        <tissue evidence="1">Leaf</tissue>
    </source>
</reference>